<proteinExistence type="predicted"/>
<evidence type="ECO:0000313" key="1">
    <source>
        <dbReference type="EMBL" id="CEN38481.1"/>
    </source>
</evidence>
<dbReference type="RefSeq" id="WP_018278658.1">
    <property type="nucleotide sequence ID" value="NZ_CDOF01000016.1"/>
</dbReference>
<dbReference type="OrthoDB" id="853480at2"/>
<sequence>MKIYLFFTFMSFALFSCPHSRDGIYYSAYEPEIMERSAFENSITLVKTSGNASVKNAGKIYLKDSYMFIGDTNKGFYIYDNSNPEKPELKAFLKIPGATDLAIRGDVMYVNQAVDLAAFSFDISQNKITIYDRIRNTFPVLRSPDGYYPVSSEGKVVVDWHKKVKNN</sequence>
<organism evidence="1 2">
    <name type="scientific">Capnocytophaga cynodegmi</name>
    <dbReference type="NCBI Taxonomy" id="28189"/>
    <lineage>
        <taxon>Bacteria</taxon>
        <taxon>Pseudomonadati</taxon>
        <taxon>Bacteroidota</taxon>
        <taxon>Flavobacteriia</taxon>
        <taxon>Flavobacteriales</taxon>
        <taxon>Flavobacteriaceae</taxon>
        <taxon>Capnocytophaga</taxon>
    </lineage>
</organism>
<evidence type="ECO:0000313" key="2">
    <source>
        <dbReference type="Proteomes" id="UP000038083"/>
    </source>
</evidence>
<name>A0A0B7H6Q1_9FLAO</name>
<gene>
    <name evidence="1" type="ORF">CCYN74_30174</name>
</gene>
<dbReference type="EMBL" id="CDOG01000023">
    <property type="protein sequence ID" value="CEN38481.1"/>
    <property type="molecule type" value="Genomic_DNA"/>
</dbReference>
<dbReference type="AlphaFoldDB" id="A0A0B7H6Q1"/>
<dbReference type="InterPro" id="IPR013211">
    <property type="entry name" value="LVIVD"/>
</dbReference>
<reference evidence="1 2" key="1">
    <citation type="submission" date="2015-01" db="EMBL/GenBank/DDBJ databases">
        <authorList>
            <person name="MANFREDI Pablo"/>
        </authorList>
    </citation>
    <scope>NUCLEOTIDE SEQUENCE [LARGE SCALE GENOMIC DNA]</scope>
    <source>
        <strain evidence="1 2">Ccy74</strain>
    </source>
</reference>
<dbReference type="PROSITE" id="PS51257">
    <property type="entry name" value="PROKAR_LIPOPROTEIN"/>
    <property type="match status" value="1"/>
</dbReference>
<dbReference type="Proteomes" id="UP000038083">
    <property type="component" value="Unassembled WGS sequence"/>
</dbReference>
<accession>A0A0B7H6Q1</accession>
<evidence type="ECO:0008006" key="3">
    <source>
        <dbReference type="Google" id="ProtNLM"/>
    </source>
</evidence>
<dbReference type="Pfam" id="PF08309">
    <property type="entry name" value="LVIVD"/>
    <property type="match status" value="1"/>
</dbReference>
<protein>
    <recommendedName>
        <fullName evidence="3">LVIVD repeat-containing protein</fullName>
    </recommendedName>
</protein>